<proteinExistence type="predicted"/>
<feature type="domain" description="ScoMcrA-like N-terminal head" evidence="1">
    <location>
        <begin position="140"/>
        <end position="203"/>
    </location>
</feature>
<evidence type="ECO:0000313" key="2">
    <source>
        <dbReference type="EMBL" id="MBM0107245.1"/>
    </source>
</evidence>
<protein>
    <recommendedName>
        <fullName evidence="1">ScoMcrA-like N-terminal head domain-containing protein</fullName>
    </recommendedName>
</protein>
<evidence type="ECO:0000259" key="1">
    <source>
        <dbReference type="Pfam" id="PF26345"/>
    </source>
</evidence>
<dbReference type="CDD" id="cd00085">
    <property type="entry name" value="HNHc"/>
    <property type="match status" value="1"/>
</dbReference>
<comment type="caution">
    <text evidence="2">The sequence shown here is derived from an EMBL/GenBank/DDBJ whole genome shotgun (WGS) entry which is preliminary data.</text>
</comment>
<dbReference type="InterPro" id="IPR003615">
    <property type="entry name" value="HNH_nuc"/>
</dbReference>
<organism evidence="2 3">
    <name type="scientific">Steroidobacter gossypii</name>
    <dbReference type="NCBI Taxonomy" id="2805490"/>
    <lineage>
        <taxon>Bacteria</taxon>
        <taxon>Pseudomonadati</taxon>
        <taxon>Pseudomonadota</taxon>
        <taxon>Gammaproteobacteria</taxon>
        <taxon>Steroidobacterales</taxon>
        <taxon>Steroidobacteraceae</taxon>
        <taxon>Steroidobacter</taxon>
    </lineage>
</organism>
<gene>
    <name evidence="2" type="ORF">JM946_21115</name>
</gene>
<reference evidence="2 3" key="1">
    <citation type="journal article" date="2021" name="Int. J. Syst. Evol. Microbiol.">
        <title>Steroidobacter gossypii sp. nov., isolated from soil of cotton cropping field.</title>
        <authorList>
            <person name="Huang R."/>
            <person name="Yang S."/>
            <person name="Zhen C."/>
            <person name="Liu W."/>
        </authorList>
    </citation>
    <scope>NUCLEOTIDE SEQUENCE [LARGE SCALE GENOMIC DNA]</scope>
    <source>
        <strain evidence="2 3">S1-65</strain>
    </source>
</reference>
<dbReference type="EMBL" id="JAEVLS010000005">
    <property type="protein sequence ID" value="MBM0107245.1"/>
    <property type="molecule type" value="Genomic_DNA"/>
</dbReference>
<dbReference type="RefSeq" id="WP_203169362.1">
    <property type="nucleotide sequence ID" value="NZ_JAEVLS010000005.1"/>
</dbReference>
<keyword evidence="3" id="KW-1185">Reference proteome</keyword>
<name>A0ABS1X1Y7_9GAMM</name>
<sequence>MNESENIRFTEFLREKAAEAKRDLGYNPTDFLKMLGADGGYATVSRLIADKKPSTGFVKLWEHRRLDLSVEALVLETEWRRFFEESALQHAAERLIDAGYALQPLEASSRTERLPAETLNKATPEYIWRAVQQLLAGDVVHSFGPSTDYDLIADDGRRLPPKAVFGVALSIALAGTKIEPKHFTAGDTSACFRLLRAAGYQVVPKGAAGIEPDLDVEANAGWTEGKPRLVAHVKRERGQGIARAKKAQHRRLHGRLFCERCKLDPVEHFGTEEGEACIEVHHAATHVREMAEGHVTTLEDLQCLCANCHRLLHALLRAGKEDVAGSGRQAVG</sequence>
<dbReference type="Pfam" id="PF26345">
    <property type="entry name" value="ScoMcrA_N"/>
    <property type="match status" value="1"/>
</dbReference>
<evidence type="ECO:0000313" key="3">
    <source>
        <dbReference type="Proteomes" id="UP000661077"/>
    </source>
</evidence>
<accession>A0ABS1X1Y7</accession>
<dbReference type="Proteomes" id="UP000661077">
    <property type="component" value="Unassembled WGS sequence"/>
</dbReference>
<dbReference type="InterPro" id="IPR058807">
    <property type="entry name" value="ScoMcrA_N"/>
</dbReference>